<reference evidence="4" key="1">
    <citation type="journal article" date="2019" name="Int. J. Syst. Evol. Microbiol.">
        <title>The Global Catalogue of Microorganisms (GCM) 10K type strain sequencing project: providing services to taxonomists for standard genome sequencing and annotation.</title>
        <authorList>
            <consortium name="The Broad Institute Genomics Platform"/>
            <consortium name="The Broad Institute Genome Sequencing Center for Infectious Disease"/>
            <person name="Wu L."/>
            <person name="Ma J."/>
        </authorList>
    </citation>
    <scope>NUCLEOTIDE SEQUENCE [LARGE SCALE GENOMIC DNA]</scope>
    <source>
        <strain evidence="4">NBRC 108894</strain>
    </source>
</reference>
<feature type="transmembrane region" description="Helical" evidence="2">
    <location>
        <begin position="12"/>
        <end position="32"/>
    </location>
</feature>
<feature type="region of interest" description="Disordered" evidence="1">
    <location>
        <begin position="269"/>
        <end position="291"/>
    </location>
</feature>
<dbReference type="Proteomes" id="UP001157034">
    <property type="component" value="Unassembled WGS sequence"/>
</dbReference>
<organism evidence="3 4">
    <name type="scientific">Pseudolysinimonas kribbensis</name>
    <dbReference type="NCBI Taxonomy" id="433641"/>
    <lineage>
        <taxon>Bacteria</taxon>
        <taxon>Bacillati</taxon>
        <taxon>Actinomycetota</taxon>
        <taxon>Actinomycetes</taxon>
        <taxon>Micrococcales</taxon>
        <taxon>Microbacteriaceae</taxon>
        <taxon>Pseudolysinimonas</taxon>
    </lineage>
</organism>
<dbReference type="RefSeq" id="WP_284254322.1">
    <property type="nucleotide sequence ID" value="NZ_BSVB01000001.1"/>
</dbReference>
<feature type="transmembrane region" description="Helical" evidence="2">
    <location>
        <begin position="80"/>
        <end position="98"/>
    </location>
</feature>
<accession>A0ABQ6K4M5</accession>
<comment type="caution">
    <text evidence="3">The sequence shown here is derived from an EMBL/GenBank/DDBJ whole genome shotgun (WGS) entry which is preliminary data.</text>
</comment>
<keyword evidence="2" id="KW-0472">Membrane</keyword>
<evidence type="ECO:0000313" key="4">
    <source>
        <dbReference type="Proteomes" id="UP001157034"/>
    </source>
</evidence>
<gene>
    <name evidence="3" type="ORF">GCM10025881_24010</name>
</gene>
<name>A0ABQ6K4M5_9MICO</name>
<evidence type="ECO:0000313" key="3">
    <source>
        <dbReference type="EMBL" id="GMA95577.1"/>
    </source>
</evidence>
<keyword evidence="2" id="KW-1133">Transmembrane helix</keyword>
<feature type="transmembrane region" description="Helical" evidence="2">
    <location>
        <begin position="38"/>
        <end position="68"/>
    </location>
</feature>
<protein>
    <submittedName>
        <fullName evidence="3">Uncharacterized protein</fullName>
    </submittedName>
</protein>
<feature type="transmembrane region" description="Helical" evidence="2">
    <location>
        <begin position="130"/>
        <end position="147"/>
    </location>
</feature>
<feature type="transmembrane region" description="Helical" evidence="2">
    <location>
        <begin position="153"/>
        <end position="173"/>
    </location>
</feature>
<feature type="transmembrane region" description="Helical" evidence="2">
    <location>
        <begin position="104"/>
        <end position="123"/>
    </location>
</feature>
<sequence>MSHPNPSGTLRTGSVVLALTGAAALGFGYYALLMPSLAAMLGISAASAGISLILFIAGIVVIAAAIVLSPVTVRLRASGAILAAVGVLLSLLVGFVGGHLAVRFSMLAAGILVGVVLAGLMWALGLRGRAFAWLALLAVPVLVGAAVPSFALLLIAEFLMAIVAALIVGLGLLGERSRAARDATVRERGAAAEQQDIAQRADEIRKWEEAYALAHDGQKPPAGFMPPVVQSRPSGGVNTIAVLALVFAILGSIVGLILGYVARAQIRRTGEGARASPSRRSSSAGSRSASG</sequence>
<feature type="compositionally biased region" description="Low complexity" evidence="1">
    <location>
        <begin position="272"/>
        <end position="291"/>
    </location>
</feature>
<feature type="transmembrane region" description="Helical" evidence="2">
    <location>
        <begin position="240"/>
        <end position="262"/>
    </location>
</feature>
<evidence type="ECO:0000256" key="1">
    <source>
        <dbReference type="SAM" id="MobiDB-lite"/>
    </source>
</evidence>
<evidence type="ECO:0000256" key="2">
    <source>
        <dbReference type="SAM" id="Phobius"/>
    </source>
</evidence>
<keyword evidence="4" id="KW-1185">Reference proteome</keyword>
<dbReference type="EMBL" id="BSVB01000001">
    <property type="protein sequence ID" value="GMA95577.1"/>
    <property type="molecule type" value="Genomic_DNA"/>
</dbReference>
<proteinExistence type="predicted"/>
<keyword evidence="2" id="KW-0812">Transmembrane</keyword>